<comment type="similarity">
    <text evidence="4 19">Belongs to the CobS family.</text>
</comment>
<keyword evidence="11 19" id="KW-0460">Magnesium</keyword>
<feature type="transmembrane region" description="Helical" evidence="19">
    <location>
        <begin position="111"/>
        <end position="130"/>
    </location>
</feature>
<keyword evidence="8 19" id="KW-0169">Cobalamin biosynthesis</keyword>
<dbReference type="InterPro" id="IPR003805">
    <property type="entry name" value="CobS"/>
</dbReference>
<dbReference type="GO" id="GO:0008818">
    <property type="term" value="F:cobalamin 5'-phosphate synthase activity"/>
    <property type="evidence" value="ECO:0007669"/>
    <property type="project" value="UniProtKB-UniRule"/>
</dbReference>
<evidence type="ECO:0000256" key="5">
    <source>
        <dbReference type="ARBA" id="ARBA00013200"/>
    </source>
</evidence>
<feature type="transmembrane region" description="Helical" evidence="19">
    <location>
        <begin position="231"/>
        <end position="251"/>
    </location>
</feature>
<evidence type="ECO:0000256" key="8">
    <source>
        <dbReference type="ARBA" id="ARBA00022573"/>
    </source>
</evidence>
<evidence type="ECO:0000256" key="17">
    <source>
        <dbReference type="ARBA" id="ARBA00048623"/>
    </source>
</evidence>
<evidence type="ECO:0000256" key="19">
    <source>
        <dbReference type="HAMAP-Rule" id="MF_00719"/>
    </source>
</evidence>
<dbReference type="Proteomes" id="UP001154400">
    <property type="component" value="Chromosome"/>
</dbReference>
<dbReference type="RefSeq" id="WP_013416400.1">
    <property type="nucleotide sequence ID" value="NC_014659.1"/>
</dbReference>
<evidence type="ECO:0000256" key="2">
    <source>
        <dbReference type="ARBA" id="ARBA00004651"/>
    </source>
</evidence>
<keyword evidence="10 19" id="KW-0812">Transmembrane</keyword>
<evidence type="ECO:0000256" key="3">
    <source>
        <dbReference type="ARBA" id="ARBA00004663"/>
    </source>
</evidence>
<dbReference type="EMBL" id="FN563149">
    <property type="protein sequence ID" value="CBH48856.1"/>
    <property type="molecule type" value="Genomic_DNA"/>
</dbReference>
<evidence type="ECO:0000256" key="12">
    <source>
        <dbReference type="ARBA" id="ARBA00022989"/>
    </source>
</evidence>
<dbReference type="NCBIfam" id="NF001279">
    <property type="entry name" value="PRK00235.2-1"/>
    <property type="match status" value="1"/>
</dbReference>
<comment type="catalytic activity">
    <reaction evidence="17 19">
        <text>alpha-ribazole + adenosylcob(III)inamide-GDP = adenosylcob(III)alamin + GMP + H(+)</text>
        <dbReference type="Rhea" id="RHEA:16049"/>
        <dbReference type="ChEBI" id="CHEBI:10329"/>
        <dbReference type="ChEBI" id="CHEBI:15378"/>
        <dbReference type="ChEBI" id="CHEBI:18408"/>
        <dbReference type="ChEBI" id="CHEBI:58115"/>
        <dbReference type="ChEBI" id="CHEBI:60487"/>
        <dbReference type="EC" id="2.7.8.26"/>
    </reaction>
</comment>
<keyword evidence="12 19" id="KW-1133">Transmembrane helix</keyword>
<feature type="transmembrane region" description="Helical" evidence="19">
    <location>
        <begin position="178"/>
        <end position="196"/>
    </location>
</feature>
<evidence type="ECO:0000256" key="7">
    <source>
        <dbReference type="ARBA" id="ARBA00022475"/>
    </source>
</evidence>
<dbReference type="KEGG" id="req:REQ_28370"/>
<dbReference type="PANTHER" id="PTHR34148">
    <property type="entry name" value="ADENOSYLCOBINAMIDE-GDP RIBAZOLETRANSFERASE"/>
    <property type="match status" value="1"/>
</dbReference>
<comment type="pathway">
    <text evidence="3 19">Cofactor biosynthesis; adenosylcobalamin biosynthesis; adenosylcobalamin from cob(II)yrinate a,c-diamide: step 7/7.</text>
</comment>
<dbReference type="EC" id="2.7.8.26" evidence="5 19"/>
<dbReference type="GO" id="GO:0009236">
    <property type="term" value="P:cobalamin biosynthetic process"/>
    <property type="evidence" value="ECO:0007669"/>
    <property type="project" value="UniProtKB-UniRule"/>
</dbReference>
<evidence type="ECO:0000256" key="13">
    <source>
        <dbReference type="ARBA" id="ARBA00023136"/>
    </source>
</evidence>
<proteinExistence type="inferred from homology"/>
<feature type="transmembrane region" description="Helical" evidence="19">
    <location>
        <begin position="136"/>
        <end position="157"/>
    </location>
</feature>
<reference evidence="20" key="1">
    <citation type="journal article" date="2010" name="PLoS Genet.">
        <title>The genome of a pathogenic rhodococcus: cooptive virulence underpinned by key gene acquisitions.</title>
        <authorList>
            <person name="Letek M."/>
            <person name="Gonzalez P."/>
            <person name="Macarthur I."/>
            <person name="Rodriguez H."/>
            <person name="Freeman T.C."/>
            <person name="Valero-Rello A."/>
            <person name="Blanco M."/>
            <person name="Buckley T."/>
            <person name="Cherevach I."/>
            <person name="Fahey R."/>
            <person name="Hapeshi A."/>
            <person name="Holdstock J."/>
            <person name="Leadon D."/>
            <person name="Navas J."/>
            <person name="Ocampo A."/>
            <person name="Quail M.A."/>
            <person name="Sanders M."/>
            <person name="Scortti M.M."/>
            <person name="Prescott J.F."/>
            <person name="Fogarty U."/>
            <person name="Meijer W.G."/>
            <person name="Parkhill J."/>
            <person name="Bentley S.D."/>
            <person name="Vazquez-Boland J.A."/>
        </authorList>
    </citation>
    <scope>NUCLEOTIDE SEQUENCE [LARGE SCALE GENOMIC DNA]</scope>
    <source>
        <strain evidence="20 21">103S</strain>
    </source>
</reference>
<dbReference type="Pfam" id="PF02654">
    <property type="entry name" value="CobS"/>
    <property type="match status" value="1"/>
</dbReference>
<evidence type="ECO:0000256" key="1">
    <source>
        <dbReference type="ARBA" id="ARBA00001946"/>
    </source>
</evidence>
<evidence type="ECO:0000256" key="9">
    <source>
        <dbReference type="ARBA" id="ARBA00022679"/>
    </source>
</evidence>
<dbReference type="AlphaFoldDB" id="A0A3S5Y8H3"/>
<dbReference type="GO" id="GO:0051073">
    <property type="term" value="F:adenosylcobinamide-GDP ribazoletransferase activity"/>
    <property type="evidence" value="ECO:0007669"/>
    <property type="project" value="UniProtKB-UniRule"/>
</dbReference>
<dbReference type="HAMAP" id="MF_00719">
    <property type="entry name" value="CobS"/>
    <property type="match status" value="1"/>
</dbReference>
<evidence type="ECO:0000256" key="18">
    <source>
        <dbReference type="ARBA" id="ARBA00049504"/>
    </source>
</evidence>
<dbReference type="UniPathway" id="UPA00148">
    <property type="reaction ID" value="UER00238"/>
</dbReference>
<gene>
    <name evidence="19 20" type="primary">cobS</name>
    <name evidence="20" type="ordered locus">REQ_28370</name>
</gene>
<evidence type="ECO:0000256" key="10">
    <source>
        <dbReference type="ARBA" id="ARBA00022692"/>
    </source>
</evidence>
<evidence type="ECO:0000256" key="11">
    <source>
        <dbReference type="ARBA" id="ARBA00022842"/>
    </source>
</evidence>
<evidence type="ECO:0000256" key="16">
    <source>
        <dbReference type="ARBA" id="ARBA00032853"/>
    </source>
</evidence>
<feature type="transmembrane region" description="Helical" evidence="19">
    <location>
        <begin position="35"/>
        <end position="59"/>
    </location>
</feature>
<sequence>MRAAVAGLSTALSWLTVLPVRGPREIGRAEGRAAIGAAPVVGALLGAGAVAVLWVLVWAGLDPALAGLLTVGALAVSTRGMHVDGLADTADGLGCYGPPERAREVMRSGGAGPFGVAALIVTIGVQALAYGSLGAGGAWIAVAVAVATGRVSAVFACRRGIPASSPSGFGALVADSQPAWTAAVWGAAAAVAALWAVPDRWWQGPLVIVVALTGAILLVRHCVRRFAGVNGDVLGAAIEFTVAATAVGFLIGS</sequence>
<comment type="function">
    <text evidence="14 19">Joins adenosylcobinamide-GDP and alpha-ribazole to generate adenosylcobalamin (Ado-cobalamin). Also synthesizes adenosylcobalamin 5'-phosphate from adenosylcobinamide-GDP and alpha-ribazole 5'-phosphate.</text>
</comment>
<dbReference type="GO" id="GO:0005886">
    <property type="term" value="C:plasma membrane"/>
    <property type="evidence" value="ECO:0007669"/>
    <property type="project" value="UniProtKB-SubCell"/>
</dbReference>
<comment type="subcellular location">
    <subcellularLocation>
        <location evidence="2 19">Cell membrane</location>
        <topology evidence="2 19">Multi-pass membrane protein</topology>
    </subcellularLocation>
</comment>
<comment type="catalytic activity">
    <reaction evidence="18 19">
        <text>alpha-ribazole 5'-phosphate + adenosylcob(III)inamide-GDP = adenosylcob(III)alamin 5'-phosphate + GMP + H(+)</text>
        <dbReference type="Rhea" id="RHEA:23560"/>
        <dbReference type="ChEBI" id="CHEBI:15378"/>
        <dbReference type="ChEBI" id="CHEBI:57918"/>
        <dbReference type="ChEBI" id="CHEBI:58115"/>
        <dbReference type="ChEBI" id="CHEBI:60487"/>
        <dbReference type="ChEBI" id="CHEBI:60493"/>
        <dbReference type="EC" id="2.7.8.26"/>
    </reaction>
</comment>
<comment type="cofactor">
    <cofactor evidence="1 19">
        <name>Mg(2+)</name>
        <dbReference type="ChEBI" id="CHEBI:18420"/>
    </cofactor>
</comment>
<dbReference type="PANTHER" id="PTHR34148:SF1">
    <property type="entry name" value="ADENOSYLCOBINAMIDE-GDP RIBAZOLETRANSFERASE"/>
    <property type="match status" value="1"/>
</dbReference>
<evidence type="ECO:0000313" key="20">
    <source>
        <dbReference type="EMBL" id="CBH48856.1"/>
    </source>
</evidence>
<accession>A0A3S5Y8H3</accession>
<feature type="transmembrane region" description="Helical" evidence="19">
    <location>
        <begin position="202"/>
        <end position="219"/>
    </location>
</feature>
<keyword evidence="7 19" id="KW-1003">Cell membrane</keyword>
<keyword evidence="9 19" id="KW-0808">Transferase</keyword>
<evidence type="ECO:0000256" key="4">
    <source>
        <dbReference type="ARBA" id="ARBA00010561"/>
    </source>
</evidence>
<protein>
    <recommendedName>
        <fullName evidence="6 19">Adenosylcobinamide-GDP ribazoletransferase</fullName>
        <ecNumber evidence="5 19">2.7.8.26</ecNumber>
    </recommendedName>
    <alternativeName>
        <fullName evidence="16 19">Cobalamin synthase</fullName>
    </alternativeName>
    <alternativeName>
        <fullName evidence="15 19">Cobalamin-5'-phosphate synthase</fullName>
    </alternativeName>
</protein>
<name>A0A3S5Y8H3_RHOH1</name>
<evidence type="ECO:0000256" key="14">
    <source>
        <dbReference type="ARBA" id="ARBA00025228"/>
    </source>
</evidence>
<keyword evidence="13 19" id="KW-0472">Membrane</keyword>
<evidence type="ECO:0000256" key="15">
    <source>
        <dbReference type="ARBA" id="ARBA00032605"/>
    </source>
</evidence>
<evidence type="ECO:0000256" key="6">
    <source>
        <dbReference type="ARBA" id="ARBA00015850"/>
    </source>
</evidence>
<evidence type="ECO:0000313" key="21">
    <source>
        <dbReference type="Proteomes" id="UP000006892"/>
    </source>
</evidence>
<organism evidence="20">
    <name type="scientific">Rhodococcus hoagii (strain 103S)</name>
    <name type="common">Rhodococcus equi</name>
    <dbReference type="NCBI Taxonomy" id="685727"/>
    <lineage>
        <taxon>Bacteria</taxon>
        <taxon>Bacillati</taxon>
        <taxon>Actinomycetota</taxon>
        <taxon>Actinomycetes</taxon>
        <taxon>Mycobacteriales</taxon>
        <taxon>Nocardiaceae</taxon>
        <taxon>Prescottella</taxon>
    </lineage>
</organism>